<dbReference type="SUPFAM" id="SSF69360">
    <property type="entry name" value="Cell wall binding repeat"/>
    <property type="match status" value="1"/>
</dbReference>
<feature type="repeat" description="Cell wall-binding" evidence="2">
    <location>
        <begin position="109"/>
        <end position="128"/>
    </location>
</feature>
<evidence type="ECO:0000256" key="2">
    <source>
        <dbReference type="PROSITE-ProRule" id="PRU00591"/>
    </source>
</evidence>
<keyword evidence="3" id="KW-0732">Signal</keyword>
<evidence type="ECO:0000256" key="3">
    <source>
        <dbReference type="SAM" id="SignalP"/>
    </source>
</evidence>
<protein>
    <submittedName>
        <fullName evidence="4">Autolysin</fullName>
        <ecNumber evidence="4">3.5.1.28</ecNumber>
    </submittedName>
</protein>
<accession>A0A1S8NIN6</accession>
<dbReference type="PROSITE" id="PS51170">
    <property type="entry name" value="CW"/>
    <property type="match status" value="3"/>
</dbReference>
<feature type="chain" id="PRO_5013068887" evidence="3">
    <location>
        <begin position="28"/>
        <end position="167"/>
    </location>
</feature>
<dbReference type="Gene3D" id="2.10.270.10">
    <property type="entry name" value="Cholin Binding"/>
    <property type="match status" value="2"/>
</dbReference>
<dbReference type="EMBL" id="LZYZ01000001">
    <property type="protein sequence ID" value="OOM16349.1"/>
    <property type="molecule type" value="Genomic_DNA"/>
</dbReference>
<dbReference type="RefSeq" id="WP_077864073.1">
    <property type="nucleotide sequence ID" value="NZ_LZYZ01000001.1"/>
</dbReference>
<comment type="caution">
    <text evidence="4">The sequence shown here is derived from an EMBL/GenBank/DDBJ whole genome shotgun (WGS) entry which is preliminary data.</text>
</comment>
<dbReference type="GO" id="GO:0008745">
    <property type="term" value="F:N-acetylmuramoyl-L-alanine amidase activity"/>
    <property type="evidence" value="ECO:0007669"/>
    <property type="project" value="UniProtKB-EC"/>
</dbReference>
<evidence type="ECO:0000313" key="5">
    <source>
        <dbReference type="Proteomes" id="UP000191154"/>
    </source>
</evidence>
<feature type="repeat" description="Cell wall-binding" evidence="2">
    <location>
        <begin position="87"/>
        <end position="108"/>
    </location>
</feature>
<dbReference type="EC" id="3.5.1.28" evidence="4"/>
<feature type="signal peptide" evidence="3">
    <location>
        <begin position="1"/>
        <end position="27"/>
    </location>
</feature>
<proteinExistence type="predicted"/>
<evidence type="ECO:0000313" key="4">
    <source>
        <dbReference type="EMBL" id="OOM16349.1"/>
    </source>
</evidence>
<keyword evidence="4" id="KW-0378">Hydrolase</keyword>
<dbReference type="STRING" id="169679.CSACC_40150"/>
<name>A0A1S8NIN6_CLOSA</name>
<reference evidence="4 5" key="1">
    <citation type="submission" date="2016-05" db="EMBL/GenBank/DDBJ databases">
        <title>Microbial solvent formation.</title>
        <authorList>
            <person name="Poehlein A."/>
            <person name="Montoya Solano J.D."/>
            <person name="Flitsch S."/>
            <person name="Krabben P."/>
            <person name="Duerre P."/>
            <person name="Daniel R."/>
        </authorList>
    </citation>
    <scope>NUCLEOTIDE SEQUENCE [LARGE SCALE GENOMIC DNA]</scope>
    <source>
        <strain evidence="4 5">L1-8</strain>
    </source>
</reference>
<evidence type="ECO:0000256" key="1">
    <source>
        <dbReference type="ARBA" id="ARBA00022737"/>
    </source>
</evidence>
<dbReference type="InterPro" id="IPR018337">
    <property type="entry name" value="Cell_wall/Cho-bd_repeat"/>
</dbReference>
<sequence>MIKKFIIASLATVLTVGTCLPAVTAEAAVSSDKYLGQTVDSNGKYQGWYKFSDGSWGYYIDYGKLVKNVWVNEPDGDYGIGADGKMVTGWFPNAIDNKWYYFQSDGKASKGWLQSDGLWYYMDNKGAMLTGWQKINEKWYYFDATTGVMASNIKVDGYYLSADGSLQ</sequence>
<dbReference type="Proteomes" id="UP000191154">
    <property type="component" value="Unassembled WGS sequence"/>
</dbReference>
<dbReference type="AlphaFoldDB" id="A0A1S8NIN6"/>
<organism evidence="4 5">
    <name type="scientific">Clostridium saccharobutylicum</name>
    <dbReference type="NCBI Taxonomy" id="169679"/>
    <lineage>
        <taxon>Bacteria</taxon>
        <taxon>Bacillati</taxon>
        <taxon>Bacillota</taxon>
        <taxon>Clostridia</taxon>
        <taxon>Eubacteriales</taxon>
        <taxon>Clostridiaceae</taxon>
        <taxon>Clostridium</taxon>
    </lineage>
</organism>
<keyword evidence="1" id="KW-0677">Repeat</keyword>
<gene>
    <name evidence="4" type="primary">lytA_10</name>
    <name evidence="4" type="ORF">CLOSAC_06200</name>
</gene>
<dbReference type="Pfam" id="PF01473">
    <property type="entry name" value="Choline_bind_1"/>
    <property type="match status" value="1"/>
</dbReference>
<dbReference type="Pfam" id="PF19127">
    <property type="entry name" value="Choline_bind_3"/>
    <property type="match status" value="1"/>
</dbReference>
<feature type="repeat" description="Cell wall-binding" evidence="2">
    <location>
        <begin position="129"/>
        <end position="148"/>
    </location>
</feature>